<name>A0A7S4CLJ7_9EUGL</name>
<organism evidence="2">
    <name type="scientific">Eutreptiella gymnastica</name>
    <dbReference type="NCBI Taxonomy" id="73025"/>
    <lineage>
        <taxon>Eukaryota</taxon>
        <taxon>Discoba</taxon>
        <taxon>Euglenozoa</taxon>
        <taxon>Euglenida</taxon>
        <taxon>Spirocuta</taxon>
        <taxon>Euglenophyceae</taxon>
        <taxon>Eutreptiales</taxon>
        <taxon>Eutreptiaceae</taxon>
        <taxon>Eutreptiella</taxon>
    </lineage>
</organism>
<protein>
    <submittedName>
        <fullName evidence="2">Uncharacterized protein</fullName>
    </submittedName>
</protein>
<dbReference type="EMBL" id="HBJA01034639">
    <property type="protein sequence ID" value="CAE0800557.1"/>
    <property type="molecule type" value="Transcribed_RNA"/>
</dbReference>
<accession>A0A7S4CLJ7</accession>
<proteinExistence type="predicted"/>
<sequence length="155" mass="16967">MCPLGEAPDEGPRKQQKFRPNTNKRTCTRAEGRLCLDGTVLRVQAHGGSHQGRSEDVVRALMGTRRAPDNKEADQCGSRAEMVRYFDRAMGTWLQCGHAHSTHAQLPVCGMQKVSVHVLSYGNASCAPQVRHGRRGVKLIRCGVISTALNFLNSG</sequence>
<dbReference type="AlphaFoldDB" id="A0A7S4CLJ7"/>
<gene>
    <name evidence="2" type="ORF">EGYM00163_LOCUS11678</name>
</gene>
<reference evidence="2" key="1">
    <citation type="submission" date="2021-01" db="EMBL/GenBank/DDBJ databases">
        <authorList>
            <person name="Corre E."/>
            <person name="Pelletier E."/>
            <person name="Niang G."/>
            <person name="Scheremetjew M."/>
            <person name="Finn R."/>
            <person name="Kale V."/>
            <person name="Holt S."/>
            <person name="Cochrane G."/>
            <person name="Meng A."/>
            <person name="Brown T."/>
            <person name="Cohen L."/>
        </authorList>
    </citation>
    <scope>NUCLEOTIDE SEQUENCE</scope>
    <source>
        <strain evidence="2">CCMP1594</strain>
    </source>
</reference>
<feature type="region of interest" description="Disordered" evidence="1">
    <location>
        <begin position="1"/>
        <end position="23"/>
    </location>
</feature>
<evidence type="ECO:0000256" key="1">
    <source>
        <dbReference type="SAM" id="MobiDB-lite"/>
    </source>
</evidence>
<evidence type="ECO:0000313" key="2">
    <source>
        <dbReference type="EMBL" id="CAE0800557.1"/>
    </source>
</evidence>